<reference evidence="4 5" key="1">
    <citation type="submission" date="2024-03" db="EMBL/GenBank/DDBJ databases">
        <title>Human intestinal bacterial collection.</title>
        <authorList>
            <person name="Pauvert C."/>
            <person name="Hitch T.C.A."/>
            <person name="Clavel T."/>
        </authorList>
    </citation>
    <scope>NUCLEOTIDE SEQUENCE [LARGE SCALE GENOMIC DNA]</scope>
    <source>
        <strain evidence="4 5">CLA-JM-H11</strain>
    </source>
</reference>
<organism evidence="4 5">
    <name type="scientific">Ruthenibacterium intestinale</name>
    <dbReference type="NCBI Taxonomy" id="3133163"/>
    <lineage>
        <taxon>Bacteria</taxon>
        <taxon>Bacillati</taxon>
        <taxon>Bacillota</taxon>
        <taxon>Clostridia</taxon>
        <taxon>Eubacteriales</taxon>
        <taxon>Oscillospiraceae</taxon>
        <taxon>Ruthenibacterium</taxon>
    </lineage>
</organism>
<keyword evidence="1 2" id="KW-0238">DNA-binding</keyword>
<dbReference type="PRINTS" id="PR00455">
    <property type="entry name" value="HTHTETR"/>
</dbReference>
<sequence length="196" mass="22913">MPRQTPLQREGKEQHLLDAAYKLFLGKGVLKTSIDEIVREADVAKGTFYLYFRNKEDLLQKLVEKISTRILSEAYHAMRQHSSTDFAENVVTMVDYIVEYFKYNKLQLQLLERNFSWPMVRQAFSDQSDPLWKNLAQDLAQSPLAQRYSEDELFKLMFVLVEMCGSVCYSSIIEGKPDTIDHMKPTLYRIIRQSLS</sequence>
<evidence type="ECO:0000313" key="5">
    <source>
        <dbReference type="Proteomes" id="UP001477672"/>
    </source>
</evidence>
<accession>A0ABV1GHC2</accession>
<protein>
    <submittedName>
        <fullName evidence="4">TetR/AcrR family transcriptional regulator</fullName>
    </submittedName>
</protein>
<dbReference type="Pfam" id="PF00440">
    <property type="entry name" value="TetR_N"/>
    <property type="match status" value="1"/>
</dbReference>
<dbReference type="InterPro" id="IPR009057">
    <property type="entry name" value="Homeodomain-like_sf"/>
</dbReference>
<dbReference type="Proteomes" id="UP001477672">
    <property type="component" value="Unassembled WGS sequence"/>
</dbReference>
<dbReference type="PANTHER" id="PTHR43479">
    <property type="entry name" value="ACREF/ENVCD OPERON REPRESSOR-RELATED"/>
    <property type="match status" value="1"/>
</dbReference>
<feature type="domain" description="HTH tetR-type" evidence="3">
    <location>
        <begin position="10"/>
        <end position="70"/>
    </location>
</feature>
<evidence type="ECO:0000256" key="2">
    <source>
        <dbReference type="PROSITE-ProRule" id="PRU00335"/>
    </source>
</evidence>
<comment type="caution">
    <text evidence="4">The sequence shown here is derived from an EMBL/GenBank/DDBJ whole genome shotgun (WGS) entry which is preliminary data.</text>
</comment>
<dbReference type="Gene3D" id="1.10.357.10">
    <property type="entry name" value="Tetracycline Repressor, domain 2"/>
    <property type="match status" value="1"/>
</dbReference>
<dbReference type="InterPro" id="IPR050624">
    <property type="entry name" value="HTH-type_Tx_Regulator"/>
</dbReference>
<gene>
    <name evidence="4" type="ORF">WMO24_12560</name>
</gene>
<dbReference type="RefSeq" id="WP_349216765.1">
    <property type="nucleotide sequence ID" value="NZ_JBBMFA010000104.1"/>
</dbReference>
<dbReference type="InterPro" id="IPR001647">
    <property type="entry name" value="HTH_TetR"/>
</dbReference>
<evidence type="ECO:0000313" key="4">
    <source>
        <dbReference type="EMBL" id="MEQ2521255.1"/>
    </source>
</evidence>
<evidence type="ECO:0000259" key="3">
    <source>
        <dbReference type="PROSITE" id="PS50977"/>
    </source>
</evidence>
<proteinExistence type="predicted"/>
<evidence type="ECO:0000256" key="1">
    <source>
        <dbReference type="ARBA" id="ARBA00023125"/>
    </source>
</evidence>
<dbReference type="PROSITE" id="PS01081">
    <property type="entry name" value="HTH_TETR_1"/>
    <property type="match status" value="1"/>
</dbReference>
<name>A0ABV1GHC2_9FIRM</name>
<keyword evidence="5" id="KW-1185">Reference proteome</keyword>
<dbReference type="SUPFAM" id="SSF46689">
    <property type="entry name" value="Homeodomain-like"/>
    <property type="match status" value="1"/>
</dbReference>
<dbReference type="InterPro" id="IPR023772">
    <property type="entry name" value="DNA-bd_HTH_TetR-type_CS"/>
</dbReference>
<dbReference type="EMBL" id="JBBMFA010000104">
    <property type="protein sequence ID" value="MEQ2521255.1"/>
    <property type="molecule type" value="Genomic_DNA"/>
</dbReference>
<feature type="DNA-binding region" description="H-T-H motif" evidence="2">
    <location>
        <begin position="33"/>
        <end position="52"/>
    </location>
</feature>
<dbReference type="PANTHER" id="PTHR43479:SF11">
    <property type="entry name" value="ACREF_ENVCD OPERON REPRESSOR-RELATED"/>
    <property type="match status" value="1"/>
</dbReference>
<dbReference type="PROSITE" id="PS50977">
    <property type="entry name" value="HTH_TETR_2"/>
    <property type="match status" value="1"/>
</dbReference>